<evidence type="ECO:0000256" key="2">
    <source>
        <dbReference type="ARBA" id="ARBA00004714"/>
    </source>
</evidence>
<dbReference type="PROSITE" id="PS00158">
    <property type="entry name" value="ALDOLASE_CLASS_I"/>
    <property type="match status" value="1"/>
</dbReference>
<evidence type="ECO:0000256" key="9">
    <source>
        <dbReference type="RuleBase" id="RU004257"/>
    </source>
</evidence>
<dbReference type="InterPro" id="IPR029768">
    <property type="entry name" value="Aldolase_I_AS"/>
</dbReference>
<evidence type="ECO:0000313" key="11">
    <source>
        <dbReference type="EMBL" id="CEM04838.1"/>
    </source>
</evidence>
<dbReference type="Gene3D" id="3.20.20.70">
    <property type="entry name" value="Aldolase class I"/>
    <property type="match status" value="1"/>
</dbReference>
<evidence type="ECO:0000256" key="6">
    <source>
        <dbReference type="ARBA" id="ARBA00023239"/>
    </source>
</evidence>
<keyword evidence="10" id="KW-0732">Signal</keyword>
<name>A0A0G4F0H8_VITBC</name>
<dbReference type="GO" id="GO:0006096">
    <property type="term" value="P:glycolytic process"/>
    <property type="evidence" value="ECO:0007669"/>
    <property type="project" value="UniProtKB-UniPathway"/>
</dbReference>
<comment type="catalytic activity">
    <reaction evidence="1 8">
        <text>beta-D-fructose 1,6-bisphosphate = D-glyceraldehyde 3-phosphate + dihydroxyacetone phosphate</text>
        <dbReference type="Rhea" id="RHEA:14729"/>
        <dbReference type="ChEBI" id="CHEBI:32966"/>
        <dbReference type="ChEBI" id="CHEBI:57642"/>
        <dbReference type="ChEBI" id="CHEBI:59776"/>
        <dbReference type="EC" id="4.1.2.13"/>
    </reaction>
</comment>
<comment type="similarity">
    <text evidence="3 8">Belongs to the class I fructose-bisphosphate aldolase family.</text>
</comment>
<dbReference type="UniPathway" id="UPA00109">
    <property type="reaction ID" value="UER00183"/>
</dbReference>
<evidence type="ECO:0000256" key="3">
    <source>
        <dbReference type="ARBA" id="ARBA00010387"/>
    </source>
</evidence>
<evidence type="ECO:0000256" key="10">
    <source>
        <dbReference type="SAM" id="SignalP"/>
    </source>
</evidence>
<keyword evidence="5 8" id="KW-0324">Glycolysis</keyword>
<keyword evidence="7" id="KW-0704">Schiff base</keyword>
<proteinExistence type="inferred from homology"/>
<dbReference type="CDD" id="cd00948">
    <property type="entry name" value="FBP_aldolase_I_a"/>
    <property type="match status" value="1"/>
</dbReference>
<feature type="signal peptide" evidence="10">
    <location>
        <begin position="1"/>
        <end position="18"/>
    </location>
</feature>
<gene>
    <name evidence="11" type="ORF">Vbra_14099</name>
</gene>
<dbReference type="FunFam" id="3.20.20.70:FF:000140">
    <property type="entry name" value="Fructose-bisphosphate aldolase"/>
    <property type="match status" value="1"/>
</dbReference>
<dbReference type="InterPro" id="IPR013785">
    <property type="entry name" value="Aldolase_TIM"/>
</dbReference>
<evidence type="ECO:0000256" key="8">
    <source>
        <dbReference type="RuleBase" id="RU003994"/>
    </source>
</evidence>
<evidence type="ECO:0000256" key="7">
    <source>
        <dbReference type="ARBA" id="ARBA00023270"/>
    </source>
</evidence>
<dbReference type="EMBL" id="CDMY01000356">
    <property type="protein sequence ID" value="CEM04838.1"/>
    <property type="molecule type" value="Genomic_DNA"/>
</dbReference>
<dbReference type="PhylomeDB" id="A0A0G4F0H8"/>
<accession>A0A0G4F0H8</accession>
<feature type="chain" id="PRO_5005188558" description="Fructose-bisphosphate aldolase" evidence="10">
    <location>
        <begin position="19"/>
        <end position="416"/>
    </location>
</feature>
<evidence type="ECO:0000256" key="1">
    <source>
        <dbReference type="ARBA" id="ARBA00000441"/>
    </source>
</evidence>
<organism evidence="11 12">
    <name type="scientific">Vitrella brassicaformis (strain CCMP3155)</name>
    <dbReference type="NCBI Taxonomy" id="1169540"/>
    <lineage>
        <taxon>Eukaryota</taxon>
        <taxon>Sar</taxon>
        <taxon>Alveolata</taxon>
        <taxon>Colpodellida</taxon>
        <taxon>Vitrellaceae</taxon>
        <taxon>Vitrella</taxon>
    </lineage>
</organism>
<dbReference type="SUPFAM" id="SSF51569">
    <property type="entry name" value="Aldolase"/>
    <property type="match status" value="1"/>
</dbReference>
<protein>
    <recommendedName>
        <fullName evidence="4 8">Fructose-bisphosphate aldolase</fullName>
        <ecNumber evidence="4 8">4.1.2.13</ecNumber>
    </recommendedName>
</protein>
<reference evidence="11 12" key="1">
    <citation type="submission" date="2014-11" db="EMBL/GenBank/DDBJ databases">
        <authorList>
            <person name="Zhu J."/>
            <person name="Qi W."/>
            <person name="Song R."/>
        </authorList>
    </citation>
    <scope>NUCLEOTIDE SEQUENCE [LARGE SCALE GENOMIC DNA]</scope>
</reference>
<evidence type="ECO:0000313" key="12">
    <source>
        <dbReference type="Proteomes" id="UP000041254"/>
    </source>
</evidence>
<evidence type="ECO:0000256" key="4">
    <source>
        <dbReference type="ARBA" id="ARBA00013068"/>
    </source>
</evidence>
<dbReference type="EC" id="4.1.2.13" evidence="4 8"/>
<keyword evidence="6 8" id="KW-0456">Lyase</keyword>
<dbReference type="AlphaFoldDB" id="A0A0G4F0H8"/>
<dbReference type="Proteomes" id="UP000041254">
    <property type="component" value="Unassembled WGS sequence"/>
</dbReference>
<dbReference type="GO" id="GO:0004332">
    <property type="term" value="F:fructose-bisphosphate aldolase activity"/>
    <property type="evidence" value="ECO:0007669"/>
    <property type="project" value="UniProtKB-EC"/>
</dbReference>
<keyword evidence="12" id="KW-1185">Reference proteome</keyword>
<dbReference type="InParanoid" id="A0A0G4F0H8"/>
<dbReference type="InterPro" id="IPR000741">
    <property type="entry name" value="FBA_I"/>
</dbReference>
<dbReference type="OrthoDB" id="36455at2759"/>
<dbReference type="Pfam" id="PF00274">
    <property type="entry name" value="Glycolytic"/>
    <property type="match status" value="1"/>
</dbReference>
<dbReference type="NCBIfam" id="NF033379">
    <property type="entry name" value="FrucBisAld_I"/>
    <property type="match status" value="1"/>
</dbReference>
<comment type="pathway">
    <text evidence="2 9">Carbohydrate degradation; glycolysis; D-glyceraldehyde 3-phosphate and glycerone phosphate from D-glucose: step 4/4.</text>
</comment>
<evidence type="ECO:0000256" key="5">
    <source>
        <dbReference type="ARBA" id="ARBA00023152"/>
    </source>
</evidence>
<sequence length="416" mass="44838">MKSVCVAFALSLFVGSLAQDITVDEALRICGAASEGFVTPPTRTASTAPHSAGLRGRLRMGLDQYKDELAQTANTIAGPGKGILAVDESTKTIGKRLASIGVENTEEARQAYRGLLFTTPGLGEYISGAILYEETLYQNHADGTPFVDCLRNIGVIPGIKVDTGLTPLPGAHPIETWCTGLDGLYERACKYYTQGARFAKWRAVLQITPDGCPTPLAIKENAWGLARYARAVQEAGLVPIVEPEILMDGDHTIEKTAEVQEKILAEVYKALSDNNVFLEGTLLKPSMTVSGADCPDTITPDMIAEYTLRTLERTVPSAVPGIMFLSGGMSEEEASINLNVMNQKPRKGPWSVAFSYGRALQQSCLKAWQGKPEQLEAAQKALLARAQANSEAQQGKYVPGSQPSADESLFVKGYKY</sequence>
<dbReference type="VEuPathDB" id="CryptoDB:Vbra_14099"/>
<dbReference type="OMA" id="CKPWAMS"/>
<dbReference type="STRING" id="1169540.A0A0G4F0H8"/>
<dbReference type="PANTHER" id="PTHR11627">
    <property type="entry name" value="FRUCTOSE-BISPHOSPHATE ALDOLASE"/>
    <property type="match status" value="1"/>
</dbReference>